<reference evidence="1 2" key="1">
    <citation type="submission" date="2017-10" db="EMBL/GenBank/DDBJ databases">
        <title>Extensive intraspecific genome diversity in a model arbuscular mycorrhizal fungus.</title>
        <authorList>
            <person name="Chen E.C.H."/>
            <person name="Morin E."/>
            <person name="Baudet D."/>
            <person name="Noel J."/>
            <person name="Ndikumana S."/>
            <person name="Charron P."/>
            <person name="St-Onge C."/>
            <person name="Giorgi J."/>
            <person name="Grigoriev I.V."/>
            <person name="Roux C."/>
            <person name="Martin F.M."/>
            <person name="Corradi N."/>
        </authorList>
    </citation>
    <scope>NUCLEOTIDE SEQUENCE [LARGE SCALE GENOMIC DNA]</scope>
    <source>
        <strain evidence="1 2">A1</strain>
    </source>
</reference>
<dbReference type="OrthoDB" id="2410764at2759"/>
<dbReference type="VEuPathDB" id="FungiDB:RhiirA1_470584"/>
<proteinExistence type="predicted"/>
<dbReference type="VEuPathDB" id="FungiDB:FUN_023131"/>
<comment type="caution">
    <text evidence="1">The sequence shown here is derived from an EMBL/GenBank/DDBJ whole genome shotgun (WGS) entry which is preliminary data.</text>
</comment>
<dbReference type="AlphaFoldDB" id="A0A2I1FKI0"/>
<name>A0A2I1FKI0_9GLOM</name>
<gene>
    <name evidence="1" type="ORF">RhiirA1_470584</name>
</gene>
<dbReference type="VEuPathDB" id="FungiDB:RhiirFUN_005776"/>
<sequence length="146" mass="17353">MRLRNPAPSEPREDLTPSLPTIHSRGFMQEIPVNTAVQKRASNKIKIAEKKLIEFEQIYNLTTDSQLRHDMYEKIIDLQEQIKFNEDKIVKLKKNEKYVQSVKKKNRRCFMKIKYDKPGWPPLLFKHPDLHDHIHDSIEFVSADEK</sequence>
<dbReference type="Proteomes" id="UP000232688">
    <property type="component" value="Unassembled WGS sequence"/>
</dbReference>
<evidence type="ECO:0000313" key="1">
    <source>
        <dbReference type="EMBL" id="PKC58696.1"/>
    </source>
</evidence>
<protein>
    <submittedName>
        <fullName evidence="1">Uncharacterized protein</fullName>
    </submittedName>
</protein>
<evidence type="ECO:0000313" key="2">
    <source>
        <dbReference type="Proteomes" id="UP000232688"/>
    </source>
</evidence>
<dbReference type="EMBL" id="LLXH01001485">
    <property type="protein sequence ID" value="PKC58696.1"/>
    <property type="molecule type" value="Genomic_DNA"/>
</dbReference>
<accession>A0A2I1FKI0</accession>
<organism evidence="1 2">
    <name type="scientific">Rhizophagus irregularis</name>
    <dbReference type="NCBI Taxonomy" id="588596"/>
    <lineage>
        <taxon>Eukaryota</taxon>
        <taxon>Fungi</taxon>
        <taxon>Fungi incertae sedis</taxon>
        <taxon>Mucoromycota</taxon>
        <taxon>Glomeromycotina</taxon>
        <taxon>Glomeromycetes</taxon>
        <taxon>Glomerales</taxon>
        <taxon>Glomeraceae</taxon>
        <taxon>Rhizophagus</taxon>
    </lineage>
</organism>
<reference evidence="1 2" key="2">
    <citation type="submission" date="2017-10" db="EMBL/GenBank/DDBJ databases">
        <title>Genome analyses suggest a sexual origin of heterokaryosis in a supposedly ancient asexual fungus.</title>
        <authorList>
            <person name="Corradi N."/>
            <person name="Sedzielewska K."/>
            <person name="Noel J."/>
            <person name="Charron P."/>
            <person name="Farinelli L."/>
            <person name="Marton T."/>
            <person name="Kruger M."/>
            <person name="Pelin A."/>
            <person name="Brachmann A."/>
            <person name="Corradi N."/>
        </authorList>
    </citation>
    <scope>NUCLEOTIDE SEQUENCE [LARGE SCALE GENOMIC DNA]</scope>
    <source>
        <strain evidence="1 2">A1</strain>
    </source>
</reference>